<keyword evidence="3" id="KW-1185">Reference proteome</keyword>
<protein>
    <submittedName>
        <fullName evidence="2">Uncharacterized protein</fullName>
    </submittedName>
</protein>
<organism evidence="2 3">
    <name type="scientific">Biomaibacter acetigenes</name>
    <dbReference type="NCBI Taxonomy" id="2316383"/>
    <lineage>
        <taxon>Bacteria</taxon>
        <taxon>Bacillati</taxon>
        <taxon>Bacillota</taxon>
        <taxon>Clostridia</taxon>
        <taxon>Thermosediminibacterales</taxon>
        <taxon>Tepidanaerobacteraceae</taxon>
        <taxon>Biomaibacter</taxon>
    </lineage>
</organism>
<keyword evidence="1" id="KW-0812">Transmembrane</keyword>
<dbReference type="AlphaFoldDB" id="A0A3G2R7E8"/>
<evidence type="ECO:0000256" key="1">
    <source>
        <dbReference type="SAM" id="Phobius"/>
    </source>
</evidence>
<accession>A0A3G2R7E8</accession>
<name>A0A3G2R7E8_9FIRM</name>
<dbReference type="RefSeq" id="WP_122014963.1">
    <property type="nucleotide sequence ID" value="NZ_CP033169.1"/>
</dbReference>
<dbReference type="KEGG" id="bacg:D2962_10675"/>
<keyword evidence="1" id="KW-1133">Transmembrane helix</keyword>
<proteinExistence type="predicted"/>
<evidence type="ECO:0000313" key="3">
    <source>
        <dbReference type="Proteomes" id="UP000280960"/>
    </source>
</evidence>
<feature type="transmembrane region" description="Helical" evidence="1">
    <location>
        <begin position="5"/>
        <end position="23"/>
    </location>
</feature>
<reference evidence="2 3" key="1">
    <citation type="submission" date="2018-10" db="EMBL/GenBank/DDBJ databases">
        <authorList>
            <person name="Zhang X."/>
        </authorList>
    </citation>
    <scope>NUCLEOTIDE SEQUENCE [LARGE SCALE GENOMIC DNA]</scope>
    <source>
        <strain evidence="2 3">SK-G1</strain>
    </source>
</reference>
<sequence length="179" mass="20042">MRKIITWVVAIAFVATALIFFYFQQNNSKSKANTGEGNRIEQSTAVDPEKLLDGIDESKLFAVTRRTEGGAVTVDAAFLNILKPEEKDLIFYVTLNTHTVDLSSYDIAKIAVLSNGSKTVNQGFTWRAISDDGHHRSGILTIKNDGLFNNNTGFLELNLRTIGAIPDRKFKWDKSDWKK</sequence>
<dbReference type="EMBL" id="CP033169">
    <property type="protein sequence ID" value="AYO31008.1"/>
    <property type="molecule type" value="Genomic_DNA"/>
</dbReference>
<keyword evidence="1" id="KW-0472">Membrane</keyword>
<gene>
    <name evidence="2" type="ORF">D2962_10675</name>
</gene>
<dbReference type="Proteomes" id="UP000280960">
    <property type="component" value="Chromosome"/>
</dbReference>
<evidence type="ECO:0000313" key="2">
    <source>
        <dbReference type="EMBL" id="AYO31008.1"/>
    </source>
</evidence>